<accession>A0A7C3J2K6</accession>
<dbReference type="Pfam" id="PF00355">
    <property type="entry name" value="Rieske"/>
    <property type="match status" value="1"/>
</dbReference>
<reference evidence="7" key="1">
    <citation type="journal article" date="2020" name="mSystems">
        <title>Genome- and Community-Level Interaction Insights into Carbon Utilization and Element Cycling Functions of Hydrothermarchaeota in Hydrothermal Sediment.</title>
        <authorList>
            <person name="Zhou Z."/>
            <person name="Liu Y."/>
            <person name="Xu W."/>
            <person name="Pan J."/>
            <person name="Luo Z.H."/>
            <person name="Li M."/>
        </authorList>
    </citation>
    <scope>NUCLEOTIDE SEQUENCE [LARGE SCALE GENOMIC DNA]</scope>
    <source>
        <strain evidence="7">SpSt-468</strain>
    </source>
</reference>
<name>A0A7C3J2K6_9CREN</name>
<evidence type="ECO:0000313" key="7">
    <source>
        <dbReference type="EMBL" id="HFK21095.1"/>
    </source>
</evidence>
<organism evidence="7">
    <name type="scientific">Candidatus Methanomethylicus mesodigestus</name>
    <dbReference type="NCBI Taxonomy" id="1867258"/>
    <lineage>
        <taxon>Archaea</taxon>
        <taxon>Thermoproteota</taxon>
        <taxon>Methanosuratincolia</taxon>
        <taxon>Candidatus Methanomethylicales</taxon>
        <taxon>Candidatus Methanomethylicaceae</taxon>
        <taxon>Candidatus Methanomethylicus</taxon>
    </lineage>
</organism>
<evidence type="ECO:0000256" key="1">
    <source>
        <dbReference type="ARBA" id="ARBA00022714"/>
    </source>
</evidence>
<evidence type="ECO:0000259" key="6">
    <source>
        <dbReference type="PROSITE" id="PS51296"/>
    </source>
</evidence>
<keyword evidence="1" id="KW-0001">2Fe-2S</keyword>
<dbReference type="Gene3D" id="2.102.10.10">
    <property type="entry name" value="Rieske [2Fe-2S] iron-sulphur domain"/>
    <property type="match status" value="1"/>
</dbReference>
<evidence type="ECO:0000256" key="5">
    <source>
        <dbReference type="ARBA" id="ARBA00034078"/>
    </source>
</evidence>
<keyword evidence="3" id="KW-0408">Iron</keyword>
<dbReference type="PANTHER" id="PTHR21496:SF0">
    <property type="entry name" value="RIESKE DOMAIN-CONTAINING PROTEIN"/>
    <property type="match status" value="1"/>
</dbReference>
<keyword evidence="2" id="KW-0479">Metal-binding</keyword>
<evidence type="ECO:0000256" key="3">
    <source>
        <dbReference type="ARBA" id="ARBA00023004"/>
    </source>
</evidence>
<gene>
    <name evidence="7" type="ORF">ENS19_07475</name>
</gene>
<sequence>MDFMKVAETSDVQPGQMKRIEVAGNEILLANIEGKFFAVSNKCSHMGGDLSKGKLEGGSVVCPRHGSRFDLITGKAISGPKVAFFKLKTGDIPSYEVKIEGSSVFIKV</sequence>
<dbReference type="InterPro" id="IPR036922">
    <property type="entry name" value="Rieske_2Fe-2S_sf"/>
</dbReference>
<dbReference type="SUPFAM" id="SSF50022">
    <property type="entry name" value="ISP domain"/>
    <property type="match status" value="1"/>
</dbReference>
<dbReference type="EMBL" id="DSTX01000013">
    <property type="protein sequence ID" value="HFK21095.1"/>
    <property type="molecule type" value="Genomic_DNA"/>
</dbReference>
<evidence type="ECO:0000256" key="2">
    <source>
        <dbReference type="ARBA" id="ARBA00022723"/>
    </source>
</evidence>
<comment type="cofactor">
    <cofactor evidence="5">
        <name>[2Fe-2S] cluster</name>
        <dbReference type="ChEBI" id="CHEBI:190135"/>
    </cofactor>
</comment>
<dbReference type="PROSITE" id="PS51296">
    <property type="entry name" value="RIESKE"/>
    <property type="match status" value="1"/>
</dbReference>
<dbReference type="CDD" id="cd03528">
    <property type="entry name" value="Rieske_RO_ferredoxin"/>
    <property type="match status" value="1"/>
</dbReference>
<feature type="domain" description="Rieske" evidence="6">
    <location>
        <begin position="4"/>
        <end position="106"/>
    </location>
</feature>
<comment type="caution">
    <text evidence="7">The sequence shown here is derived from an EMBL/GenBank/DDBJ whole genome shotgun (WGS) entry which is preliminary data.</text>
</comment>
<proteinExistence type="predicted"/>
<dbReference type="GO" id="GO:0051537">
    <property type="term" value="F:2 iron, 2 sulfur cluster binding"/>
    <property type="evidence" value="ECO:0007669"/>
    <property type="project" value="UniProtKB-KW"/>
</dbReference>
<dbReference type="InterPro" id="IPR017941">
    <property type="entry name" value="Rieske_2Fe-2S"/>
</dbReference>
<protein>
    <submittedName>
        <fullName evidence="7">Non-heme iron oxygenase ferredoxin subunit</fullName>
    </submittedName>
</protein>
<dbReference type="PANTHER" id="PTHR21496">
    <property type="entry name" value="FERREDOXIN-RELATED"/>
    <property type="match status" value="1"/>
</dbReference>
<evidence type="ECO:0000256" key="4">
    <source>
        <dbReference type="ARBA" id="ARBA00023014"/>
    </source>
</evidence>
<dbReference type="GO" id="GO:0046872">
    <property type="term" value="F:metal ion binding"/>
    <property type="evidence" value="ECO:0007669"/>
    <property type="project" value="UniProtKB-KW"/>
</dbReference>
<keyword evidence="4" id="KW-0411">Iron-sulfur</keyword>
<dbReference type="AlphaFoldDB" id="A0A7C3J2K6"/>